<accession>A0A430BQ59</accession>
<reference evidence="1 2" key="1">
    <citation type="submission" date="2018-07" db="EMBL/GenBank/DDBJ databases">
        <title>Genomic and Epidemiologic Investigation of an Indolent Hospital Outbreak.</title>
        <authorList>
            <person name="Johnson R.C."/>
            <person name="Deming C."/>
            <person name="Conlan S."/>
            <person name="Zellmer C.J."/>
            <person name="Michelin A.V."/>
            <person name="Lee-Lin S."/>
            <person name="Thomas P.J."/>
            <person name="Park M."/>
            <person name="Weingarten R.A."/>
            <person name="Less J."/>
            <person name="Dekker J.P."/>
            <person name="Frank K.M."/>
            <person name="Musser K.A."/>
            <person name="Mcquiston J.R."/>
            <person name="Henderson D.K."/>
            <person name="Lau A.F."/>
            <person name="Palmore T.N."/>
            <person name="Segre J.A."/>
        </authorList>
    </citation>
    <scope>NUCLEOTIDE SEQUENCE [LARGE SCALE GENOMIC DNA]</scope>
    <source>
        <strain evidence="1 2">SK-NIH.Env6_1116</strain>
    </source>
</reference>
<evidence type="ECO:0000313" key="1">
    <source>
        <dbReference type="EMBL" id="RSU54852.1"/>
    </source>
</evidence>
<comment type="caution">
    <text evidence="1">The sequence shown here is derived from an EMBL/GenBank/DDBJ whole genome shotgun (WGS) entry which is preliminary data.</text>
</comment>
<organism evidence="1 2">
    <name type="scientific">Sphingobium yanoikuyae</name>
    <name type="common">Sphingomonas yanoikuyae</name>
    <dbReference type="NCBI Taxonomy" id="13690"/>
    <lineage>
        <taxon>Bacteria</taxon>
        <taxon>Pseudomonadati</taxon>
        <taxon>Pseudomonadota</taxon>
        <taxon>Alphaproteobacteria</taxon>
        <taxon>Sphingomonadales</taxon>
        <taxon>Sphingomonadaceae</taxon>
        <taxon>Sphingobium</taxon>
    </lineage>
</organism>
<evidence type="ECO:0000313" key="2">
    <source>
        <dbReference type="Proteomes" id="UP000287401"/>
    </source>
</evidence>
<sequence>MCYEFFLMCEVDLATSSDSYGRPLPRGSAMDLATDSEPVHSVLKRLPQWLRADLAASDPSQRERAEDALFAMITACLLPADRLNNG</sequence>
<gene>
    <name evidence="1" type="ORF">DAH51_19465</name>
</gene>
<dbReference type="AlphaFoldDB" id="A0A430BQ59"/>
<dbReference type="EMBL" id="QRAL01000026">
    <property type="protein sequence ID" value="RSU54852.1"/>
    <property type="molecule type" value="Genomic_DNA"/>
</dbReference>
<proteinExistence type="predicted"/>
<protein>
    <submittedName>
        <fullName evidence="1">Uncharacterized protein</fullName>
    </submittedName>
</protein>
<dbReference type="Proteomes" id="UP000287401">
    <property type="component" value="Unassembled WGS sequence"/>
</dbReference>
<name>A0A430BQ59_SPHYA</name>